<keyword evidence="2" id="KW-1185">Reference proteome</keyword>
<evidence type="ECO:0000313" key="1">
    <source>
        <dbReference type="EMBL" id="KAK8132109.1"/>
    </source>
</evidence>
<evidence type="ECO:0000313" key="2">
    <source>
        <dbReference type="Proteomes" id="UP001392437"/>
    </source>
</evidence>
<gene>
    <name evidence="1" type="ORF">PG999_000282</name>
</gene>
<dbReference type="AlphaFoldDB" id="A0AAW0RBG9"/>
<dbReference type="Proteomes" id="UP001392437">
    <property type="component" value="Unassembled WGS sequence"/>
</dbReference>
<sequence length="146" mass="15813">MRASLSTLTNAPASPSINIDEFYSTLDGDGFLPVEPQKAQWTLRNVRRLCAPEGVPPHCSWHVDLDTNDGSEVESCSLETRGPREELWGQCGPGSESAIVLSISSDQGVTDLYVVKGDFMVIASYSEELLKSGDVVPDQSLIVLDV</sequence>
<comment type="caution">
    <text evidence="1">The sequence shown here is derived from an EMBL/GenBank/DDBJ whole genome shotgun (WGS) entry which is preliminary data.</text>
</comment>
<dbReference type="EMBL" id="JAQQWP010000001">
    <property type="protein sequence ID" value="KAK8132109.1"/>
    <property type="molecule type" value="Genomic_DNA"/>
</dbReference>
<name>A0AAW0RBG9_9PEZI</name>
<protein>
    <submittedName>
        <fullName evidence="1">Uncharacterized protein</fullName>
    </submittedName>
</protein>
<accession>A0AAW0RBG9</accession>
<organism evidence="1 2">
    <name type="scientific">Apiospora kogelbergensis</name>
    <dbReference type="NCBI Taxonomy" id="1337665"/>
    <lineage>
        <taxon>Eukaryota</taxon>
        <taxon>Fungi</taxon>
        <taxon>Dikarya</taxon>
        <taxon>Ascomycota</taxon>
        <taxon>Pezizomycotina</taxon>
        <taxon>Sordariomycetes</taxon>
        <taxon>Xylariomycetidae</taxon>
        <taxon>Amphisphaeriales</taxon>
        <taxon>Apiosporaceae</taxon>
        <taxon>Apiospora</taxon>
    </lineage>
</organism>
<reference evidence="1 2" key="1">
    <citation type="submission" date="2023-01" db="EMBL/GenBank/DDBJ databases">
        <title>Analysis of 21 Apiospora genomes using comparative genomics revels a genus with tremendous synthesis potential of carbohydrate active enzymes and secondary metabolites.</title>
        <authorList>
            <person name="Sorensen T."/>
        </authorList>
    </citation>
    <scope>NUCLEOTIDE SEQUENCE [LARGE SCALE GENOMIC DNA]</scope>
    <source>
        <strain evidence="1 2">CBS 117206</strain>
    </source>
</reference>
<proteinExistence type="predicted"/>